<dbReference type="RefSeq" id="WP_085835747.1">
    <property type="nucleotide sequence ID" value="NZ_FWFS01000003.1"/>
</dbReference>
<dbReference type="AlphaFoldDB" id="A0A1Y5S3B0"/>
<keyword evidence="2" id="KW-1185">Reference proteome</keyword>
<dbReference type="Pfam" id="PF20044">
    <property type="entry name" value="DUF6446"/>
    <property type="match status" value="1"/>
</dbReference>
<sequence>MNGKFIAGVIVLAAAAFGAVVYYTQEYAYYEELPASAGDSLTLTTVSGASEPFLADNFRAIDADSSPIRYRACFTTPMSTAMLTETYLTYLSPVPLNAPKWFDCFNAARIGADLERGVATAFLSQTNEPYGIDRVIAVYTDGRAFAWTQINRCGEVVFDGDPAPEGCPPAPEGY</sequence>
<name>A0A1Y5S3B0_9RHOB</name>
<organism evidence="1 2">
    <name type="scientific">Aquimixticola soesokkakensis</name>
    <dbReference type="NCBI Taxonomy" id="1519096"/>
    <lineage>
        <taxon>Bacteria</taxon>
        <taxon>Pseudomonadati</taxon>
        <taxon>Pseudomonadota</taxon>
        <taxon>Alphaproteobacteria</taxon>
        <taxon>Rhodobacterales</taxon>
        <taxon>Paracoccaceae</taxon>
        <taxon>Aquimixticola</taxon>
    </lineage>
</organism>
<gene>
    <name evidence="1" type="ORF">AQS8620_01002</name>
</gene>
<dbReference type="EMBL" id="FWFS01000003">
    <property type="protein sequence ID" value="SLN31214.1"/>
    <property type="molecule type" value="Genomic_DNA"/>
</dbReference>
<evidence type="ECO:0000313" key="1">
    <source>
        <dbReference type="EMBL" id="SLN31214.1"/>
    </source>
</evidence>
<dbReference type="OrthoDB" id="7819947at2"/>
<reference evidence="1 2" key="1">
    <citation type="submission" date="2017-03" db="EMBL/GenBank/DDBJ databases">
        <authorList>
            <person name="Afonso C.L."/>
            <person name="Miller P.J."/>
            <person name="Scott M.A."/>
            <person name="Spackman E."/>
            <person name="Goraichik I."/>
            <person name="Dimitrov K.M."/>
            <person name="Suarez D.L."/>
            <person name="Swayne D.E."/>
        </authorList>
    </citation>
    <scope>NUCLEOTIDE SEQUENCE [LARGE SCALE GENOMIC DNA]</scope>
    <source>
        <strain evidence="1 2">CECT 8620</strain>
    </source>
</reference>
<proteinExistence type="predicted"/>
<accession>A0A1Y5S3B0</accession>
<evidence type="ECO:0008006" key="3">
    <source>
        <dbReference type="Google" id="ProtNLM"/>
    </source>
</evidence>
<evidence type="ECO:0000313" key="2">
    <source>
        <dbReference type="Proteomes" id="UP000193862"/>
    </source>
</evidence>
<protein>
    <recommendedName>
        <fullName evidence="3">Histidine kinase</fullName>
    </recommendedName>
</protein>
<dbReference type="InterPro" id="IPR045616">
    <property type="entry name" value="DUF6446"/>
</dbReference>
<dbReference type="Proteomes" id="UP000193862">
    <property type="component" value="Unassembled WGS sequence"/>
</dbReference>